<protein>
    <submittedName>
        <fullName evidence="2">Uncharacterized protein</fullName>
    </submittedName>
</protein>
<dbReference type="EMBL" id="CP053452">
    <property type="protein sequence ID" value="QJW95005.1"/>
    <property type="molecule type" value="Genomic_DNA"/>
</dbReference>
<accession>A0A6M5YM50</accession>
<evidence type="ECO:0000313" key="3">
    <source>
        <dbReference type="Proteomes" id="UP000503447"/>
    </source>
</evidence>
<gene>
    <name evidence="2" type="ORF">FTUN_2531</name>
</gene>
<dbReference type="KEGG" id="ftj:FTUN_2531"/>
<feature type="chain" id="PRO_5026904741" evidence="1">
    <location>
        <begin position="22"/>
        <end position="276"/>
    </location>
</feature>
<evidence type="ECO:0000313" key="2">
    <source>
        <dbReference type="EMBL" id="QJW95005.1"/>
    </source>
</evidence>
<evidence type="ECO:0000256" key="1">
    <source>
        <dbReference type="SAM" id="SignalP"/>
    </source>
</evidence>
<dbReference type="Proteomes" id="UP000503447">
    <property type="component" value="Chromosome"/>
</dbReference>
<keyword evidence="1" id="KW-0732">Signal</keyword>
<reference evidence="3" key="1">
    <citation type="submission" date="2020-05" db="EMBL/GenBank/DDBJ databases">
        <title>Frigoriglobus tundricola gen. nov., sp. nov., a psychrotolerant cellulolytic planctomycete of the family Gemmataceae with two divergent copies of 16S rRNA gene.</title>
        <authorList>
            <person name="Kulichevskaya I.S."/>
            <person name="Ivanova A.A."/>
            <person name="Naumoff D.G."/>
            <person name="Beletsky A.V."/>
            <person name="Rijpstra W.I.C."/>
            <person name="Sinninghe Damste J.S."/>
            <person name="Mardanov A.V."/>
            <person name="Ravin N.V."/>
            <person name="Dedysh S.N."/>
        </authorList>
    </citation>
    <scope>NUCLEOTIDE SEQUENCE [LARGE SCALE GENOMIC DNA]</scope>
    <source>
        <strain evidence="3">PL17</strain>
    </source>
</reference>
<proteinExistence type="predicted"/>
<feature type="signal peptide" evidence="1">
    <location>
        <begin position="1"/>
        <end position="21"/>
    </location>
</feature>
<organism evidence="2 3">
    <name type="scientific">Frigoriglobus tundricola</name>
    <dbReference type="NCBI Taxonomy" id="2774151"/>
    <lineage>
        <taxon>Bacteria</taxon>
        <taxon>Pseudomonadati</taxon>
        <taxon>Planctomycetota</taxon>
        <taxon>Planctomycetia</taxon>
        <taxon>Gemmatales</taxon>
        <taxon>Gemmataceae</taxon>
        <taxon>Frigoriglobus</taxon>
    </lineage>
</organism>
<sequence>MRTLGYAIALGLTLLVAGPTASSPPPPVFDLGVCGTNATDIVVTDPDGVVLECWRGELRPGDIVRLGPARLTPANALPWDCLRLRPDRALSGYYRDYESQVLCGHRSHYDPGPNSQTPEGVEYKLPRIELWPTDEVSQLERRLVLFLRKEGREAAAVWAPVAVPRTDRMELGYVNKDLAWATRRVHQKFGRFSTSIAWVEAGRVLVLQASLERISYQNWSPQLTPIALDYEHFKTQVLALPAPPRLALDTKSREFTPSSHMTLTGLSTRLWAPPTK</sequence>
<name>A0A6M5YM50_9BACT</name>
<dbReference type="AlphaFoldDB" id="A0A6M5YM50"/>
<keyword evidence="3" id="KW-1185">Reference proteome</keyword>